<protein>
    <submittedName>
        <fullName evidence="1">Uncharacterized protein</fullName>
    </submittedName>
</protein>
<name>A0A417ZFD0_9LACO</name>
<dbReference type="RefSeq" id="WP_118901991.1">
    <property type="nucleotide sequence ID" value="NZ_QOCR01000004.1"/>
</dbReference>
<accession>A0A417ZFD0</accession>
<reference evidence="1 2" key="1">
    <citation type="submission" date="2018-07" db="EMBL/GenBank/DDBJ databases">
        <title>Genome sequences of six Lactobacillus spp. isolated from bumble bee guts.</title>
        <authorList>
            <person name="Motta E.V.S."/>
            <person name="Moran N.A."/>
        </authorList>
    </citation>
    <scope>NUCLEOTIDE SEQUENCE [LARGE SCALE GENOMIC DNA]</scope>
    <source>
        <strain evidence="1 2">BI-1.1</strain>
    </source>
</reference>
<gene>
    <name evidence="1" type="ORF">DS831_07155</name>
</gene>
<keyword evidence="2" id="KW-1185">Reference proteome</keyword>
<dbReference type="Proteomes" id="UP000284109">
    <property type="component" value="Unassembled WGS sequence"/>
</dbReference>
<evidence type="ECO:0000313" key="1">
    <source>
        <dbReference type="EMBL" id="RHW49933.1"/>
    </source>
</evidence>
<sequence>MANTHIQKVLKQAQQLLAKKQYLAAADLYEQIYLQEPTFEMERQWVQALHLAHHNQKILTVLKNSWPQYLNKPADTKLLLEGLIAKHDFIAAYQVLLQINWHNPPQKVKFRQLINTRQLAFARTNVKYQHELQNQVLSVLTLSLDEQVDLIAQLHQLSLQEFLRMSKLLLTNPYLHPLIKAGVTEDFVKLKISTKVEINFYGKISHFEPQRYPLIADLNAVKNMQTLLTNYQHLSEDNRQAISGELNLYAAMLYPYTDDIILEPQLWVDLTLQHFGFEKTVQTLEKDAKAGKVDMWLSKLGELLSLFN</sequence>
<dbReference type="OrthoDB" id="1655898at2"/>
<comment type="caution">
    <text evidence="1">The sequence shown here is derived from an EMBL/GenBank/DDBJ whole genome shotgun (WGS) entry which is preliminary data.</text>
</comment>
<dbReference type="AlphaFoldDB" id="A0A417ZFD0"/>
<organism evidence="1 2">
    <name type="scientific">Bombilactobacillus bombi</name>
    <dbReference type="NCBI Taxonomy" id="1303590"/>
    <lineage>
        <taxon>Bacteria</taxon>
        <taxon>Bacillati</taxon>
        <taxon>Bacillota</taxon>
        <taxon>Bacilli</taxon>
        <taxon>Lactobacillales</taxon>
        <taxon>Lactobacillaceae</taxon>
        <taxon>Bombilactobacillus</taxon>
    </lineage>
</organism>
<evidence type="ECO:0000313" key="2">
    <source>
        <dbReference type="Proteomes" id="UP000284109"/>
    </source>
</evidence>
<proteinExistence type="predicted"/>
<dbReference type="EMBL" id="QOCR01000004">
    <property type="protein sequence ID" value="RHW49933.1"/>
    <property type="molecule type" value="Genomic_DNA"/>
</dbReference>